<gene>
    <name evidence="1" type="ORF">F934_01979</name>
</gene>
<organism evidence="1 2">
    <name type="scientific">Acinetobacter beijerinckii ANC 3835</name>
    <dbReference type="NCBI Taxonomy" id="1217649"/>
    <lineage>
        <taxon>Bacteria</taxon>
        <taxon>Pseudomonadati</taxon>
        <taxon>Pseudomonadota</taxon>
        <taxon>Gammaproteobacteria</taxon>
        <taxon>Moraxellales</taxon>
        <taxon>Moraxellaceae</taxon>
        <taxon>Acinetobacter</taxon>
    </lineage>
</organism>
<evidence type="ECO:0000313" key="1">
    <source>
        <dbReference type="EMBL" id="ENW03944.1"/>
    </source>
</evidence>
<evidence type="ECO:0000313" key="2">
    <source>
        <dbReference type="Proteomes" id="UP000018417"/>
    </source>
</evidence>
<dbReference type="OrthoDB" id="6707033at2"/>
<sequence length="193" mass="22527">MHSESNDWFVRYELKVTTFWDKVDIADERKLSYLIDLFHTAIQENDEDTAELLIGVVFRLDNQSIKVAALNEFLLHDGHFSHQVITKKLQDIGHPSSVAIIAKILEQDFKRFEYTASDDGVIAKWFSHALADIGTAEAFELLRKYAKSENREIANEMQYRLRRIAEDNSSRNQPSNKNKINIFKRFLSFMQKL</sequence>
<dbReference type="AlphaFoldDB" id="N9FGF4"/>
<evidence type="ECO:0008006" key="3">
    <source>
        <dbReference type="Google" id="ProtNLM"/>
    </source>
</evidence>
<dbReference type="Proteomes" id="UP000018417">
    <property type="component" value="Unassembled WGS sequence"/>
</dbReference>
<dbReference type="RefSeq" id="WP_005054353.1">
    <property type="nucleotide sequence ID" value="NZ_KB849759.1"/>
</dbReference>
<dbReference type="PATRIC" id="fig|1217649.3.peg.1917"/>
<dbReference type="HOGENOM" id="CLU_122254_0_0_6"/>
<comment type="caution">
    <text evidence="1">The sequence shown here is derived from an EMBL/GenBank/DDBJ whole genome shotgun (WGS) entry which is preliminary data.</text>
</comment>
<protein>
    <recommendedName>
        <fullName evidence="3">HEAT repeat domain-containing protein</fullName>
    </recommendedName>
</protein>
<proteinExistence type="predicted"/>
<dbReference type="EMBL" id="APQK01000013">
    <property type="protein sequence ID" value="ENW03944.1"/>
    <property type="molecule type" value="Genomic_DNA"/>
</dbReference>
<name>N9FGF4_9GAMM</name>
<accession>N9FGF4</accession>
<reference evidence="1 2" key="1">
    <citation type="submission" date="2013-02" db="EMBL/GenBank/DDBJ databases">
        <title>The Genome Sequence of Acinetobacter beijerinckii ANC 3835.</title>
        <authorList>
            <consortium name="The Broad Institute Genome Sequencing Platform"/>
            <consortium name="The Broad Institute Genome Sequencing Center for Infectious Disease"/>
            <person name="Cerqueira G."/>
            <person name="Feldgarden M."/>
            <person name="Courvalin P."/>
            <person name="Perichon B."/>
            <person name="Grillot-Courvalin C."/>
            <person name="Clermont D."/>
            <person name="Rocha E."/>
            <person name="Yoon E.-J."/>
            <person name="Nemec A."/>
            <person name="Walker B."/>
            <person name="Young S.K."/>
            <person name="Zeng Q."/>
            <person name="Gargeya S."/>
            <person name="Fitzgerald M."/>
            <person name="Haas B."/>
            <person name="Abouelleil A."/>
            <person name="Alvarado L."/>
            <person name="Arachchi H.M."/>
            <person name="Berlin A.M."/>
            <person name="Chapman S.B."/>
            <person name="Dewar J."/>
            <person name="Goldberg J."/>
            <person name="Griggs A."/>
            <person name="Gujja S."/>
            <person name="Hansen M."/>
            <person name="Howarth C."/>
            <person name="Imamovic A."/>
            <person name="Larimer J."/>
            <person name="McCowan C."/>
            <person name="Murphy C."/>
            <person name="Neiman D."/>
            <person name="Pearson M."/>
            <person name="Priest M."/>
            <person name="Roberts A."/>
            <person name="Saif S."/>
            <person name="Shea T."/>
            <person name="Sisk P."/>
            <person name="Sykes S."/>
            <person name="Wortman J."/>
            <person name="Nusbaum C."/>
            <person name="Birren B."/>
        </authorList>
    </citation>
    <scope>NUCLEOTIDE SEQUENCE [LARGE SCALE GENOMIC DNA]</scope>
    <source>
        <strain evidence="1 2">ANC 3835</strain>
    </source>
</reference>